<dbReference type="Gene3D" id="1.20.5.340">
    <property type="match status" value="1"/>
</dbReference>
<name>A0AAV7RWC4_PLEWA</name>
<accession>A0AAV7RWC4</accession>
<evidence type="ECO:0000313" key="2">
    <source>
        <dbReference type="Proteomes" id="UP001066276"/>
    </source>
</evidence>
<reference evidence="1" key="1">
    <citation type="journal article" date="2022" name="bioRxiv">
        <title>Sequencing and chromosome-scale assembly of the giantPleurodeles waltlgenome.</title>
        <authorList>
            <person name="Brown T."/>
            <person name="Elewa A."/>
            <person name="Iarovenko S."/>
            <person name="Subramanian E."/>
            <person name="Araus A.J."/>
            <person name="Petzold A."/>
            <person name="Susuki M."/>
            <person name="Suzuki K.-i.T."/>
            <person name="Hayashi T."/>
            <person name="Toyoda A."/>
            <person name="Oliveira C."/>
            <person name="Osipova E."/>
            <person name="Leigh N.D."/>
            <person name="Simon A."/>
            <person name="Yun M.H."/>
        </authorList>
    </citation>
    <scope>NUCLEOTIDE SEQUENCE</scope>
    <source>
        <strain evidence="1">20211129_DDA</strain>
        <tissue evidence="1">Liver</tissue>
    </source>
</reference>
<proteinExistence type="predicted"/>
<dbReference type="AlphaFoldDB" id="A0AAV7RWC4"/>
<dbReference type="Proteomes" id="UP001066276">
    <property type="component" value="Chromosome 5"/>
</dbReference>
<sequence length="115" mass="12839">MDLPHATAIPAQEETMDGILQEITAVGHRLEGMDSTISSLAKETKSIRLDIAGFQTRVSGLEQWVATVKDHLNTIPDHDQELLYVCGKCIDLADRSRRDNVRFFGFPEQIEGTDI</sequence>
<gene>
    <name evidence="1" type="ORF">NDU88_009824</name>
</gene>
<organism evidence="1 2">
    <name type="scientific">Pleurodeles waltl</name>
    <name type="common">Iberian ribbed newt</name>
    <dbReference type="NCBI Taxonomy" id="8319"/>
    <lineage>
        <taxon>Eukaryota</taxon>
        <taxon>Metazoa</taxon>
        <taxon>Chordata</taxon>
        <taxon>Craniata</taxon>
        <taxon>Vertebrata</taxon>
        <taxon>Euteleostomi</taxon>
        <taxon>Amphibia</taxon>
        <taxon>Batrachia</taxon>
        <taxon>Caudata</taxon>
        <taxon>Salamandroidea</taxon>
        <taxon>Salamandridae</taxon>
        <taxon>Pleurodelinae</taxon>
        <taxon>Pleurodeles</taxon>
    </lineage>
</organism>
<keyword evidence="2" id="KW-1185">Reference proteome</keyword>
<evidence type="ECO:0000313" key="1">
    <source>
        <dbReference type="EMBL" id="KAJ1157109.1"/>
    </source>
</evidence>
<dbReference type="EMBL" id="JANPWB010000009">
    <property type="protein sequence ID" value="KAJ1157109.1"/>
    <property type="molecule type" value="Genomic_DNA"/>
</dbReference>
<protein>
    <submittedName>
        <fullName evidence="1">Uncharacterized protein</fullName>
    </submittedName>
</protein>
<comment type="caution">
    <text evidence="1">The sequence shown here is derived from an EMBL/GenBank/DDBJ whole genome shotgun (WGS) entry which is preliminary data.</text>
</comment>